<dbReference type="PANTHER" id="PTHR45846">
    <property type="entry name" value="TRNA-DIHYDROURIDINE(47) SYNTHASE [NAD(P)(+)]-LIKE"/>
    <property type="match status" value="1"/>
</dbReference>
<dbReference type="GO" id="GO:0003723">
    <property type="term" value="F:RNA binding"/>
    <property type="evidence" value="ECO:0007669"/>
    <property type="project" value="TreeGrafter"/>
</dbReference>
<reference evidence="28" key="1">
    <citation type="submission" date="2022-10" db="EMBL/GenBank/DDBJ databases">
        <authorList>
            <person name="Byrne P K."/>
        </authorList>
    </citation>
    <scope>NUCLEOTIDE SEQUENCE</scope>
    <source>
        <strain evidence="28">CBS7001</strain>
    </source>
</reference>
<keyword evidence="15 25" id="KW-0521">NADP</keyword>
<comment type="similarity">
    <text evidence="25">Belongs to the dus family. Dus3 subfamily.</text>
</comment>
<feature type="region of interest" description="Disordered" evidence="26">
    <location>
        <begin position="229"/>
        <end position="272"/>
    </location>
</feature>
<feature type="domain" description="C3H1-type" evidence="27">
    <location>
        <begin position="136"/>
        <end position="166"/>
    </location>
</feature>
<evidence type="ECO:0000256" key="1">
    <source>
        <dbReference type="ARBA" id="ARBA00001917"/>
    </source>
</evidence>
<keyword evidence="11 24" id="KW-0479">Metal-binding</keyword>
<sequence>MEQQTEKRSIVEDNDSSVKRQDTSWSKGVAHLKPEYIVPLKQNAPQEAPVYDEEMSSDRMVEELSGNGGNNKKNKKGRGKKRGQNKNRDNRQVREQNALCPRLIYGDVSKCSFGDSCRFVHDIKLYLSTKKPEVENDMFPICPVFSSLGYCPMGFKCRFLSSHLNKEETTLISTKEVDVDTQTIWSVRGEVNHISPGKKLDLIKRRFPFPKSNEVLEIIDSFQQECRDSMKVDEEAETKPVEKEQKQESKEPESKGEVALQEEQKDKELAEKREKELAERRARQREVYLKYKDTRYFAQEKKPLDLHRKKIVSPLTTVGNLPYRRLMRKLGADVTYSEMALAIPLIQGTNSEWALPKAHKSEVPGFGVQVACSKAWQAAKAAEALVDCVSDISEINLNSGCPIDLLYRQGSGSALLDNPARMIRCLNAMNYVSQDVPITVKIRTGTREGHPIAEGLVKRLVNETDVAAITLHGRSRQQRYTKQADWEYVGQVADTLRSAEAAFKESEQGKESRDSKNRIQFVGNGDVNNFEDWHRYLDGNANIDSVMVARGALIKPWIFEEIDSQQYLDKTSTERLDILKDYAQFSMEHWGTDEYGLSQCRRFFCEFMSFFHRYIPMGICERYPVKLNERPPNWCGRDDVETLMGSTDVNDWIKLSDMFFGKTDESFVFVPKHKSSSFSTRDS</sequence>
<dbReference type="Pfam" id="PF25585">
    <property type="entry name" value="zf-CCCH_DUS3L"/>
    <property type="match status" value="2"/>
</dbReference>
<evidence type="ECO:0000256" key="8">
    <source>
        <dbReference type="ARBA" id="ARBA00022643"/>
    </source>
</evidence>
<comment type="catalytic activity">
    <reaction evidence="22">
        <text>a 5,6-dihydrouridine in mRNA + NADP(+) = a uridine in mRNA + NADPH + H(+)</text>
        <dbReference type="Rhea" id="RHEA:69855"/>
        <dbReference type="Rhea" id="RHEA-COMP:14658"/>
        <dbReference type="Rhea" id="RHEA-COMP:17789"/>
        <dbReference type="ChEBI" id="CHEBI:15378"/>
        <dbReference type="ChEBI" id="CHEBI:57783"/>
        <dbReference type="ChEBI" id="CHEBI:58349"/>
        <dbReference type="ChEBI" id="CHEBI:65315"/>
        <dbReference type="ChEBI" id="CHEBI:74443"/>
    </reaction>
    <physiologicalReaction direction="right-to-left" evidence="22">
        <dbReference type="Rhea" id="RHEA:69857"/>
    </physiologicalReaction>
</comment>
<organism evidence="28 29">
    <name type="scientific">Saccharomyces uvarum</name>
    <name type="common">Yeast</name>
    <name type="synonym">Saccharomyces bayanus var. uvarum</name>
    <dbReference type="NCBI Taxonomy" id="230603"/>
    <lineage>
        <taxon>Eukaryota</taxon>
        <taxon>Fungi</taxon>
        <taxon>Dikarya</taxon>
        <taxon>Ascomycota</taxon>
        <taxon>Saccharomycotina</taxon>
        <taxon>Saccharomycetes</taxon>
        <taxon>Saccharomycetales</taxon>
        <taxon>Saccharomycetaceae</taxon>
        <taxon>Saccharomyces</taxon>
    </lineage>
</organism>
<dbReference type="InterPro" id="IPR035587">
    <property type="entry name" value="DUS-like_FMN-bd"/>
</dbReference>
<evidence type="ECO:0000256" key="19">
    <source>
        <dbReference type="ARBA" id="ARBA00045934"/>
    </source>
</evidence>
<evidence type="ECO:0000256" key="9">
    <source>
        <dbReference type="ARBA" id="ARBA00022664"/>
    </source>
</evidence>
<evidence type="ECO:0000256" key="3">
    <source>
        <dbReference type="ARBA" id="ARBA00004496"/>
    </source>
</evidence>
<evidence type="ECO:0000313" key="28">
    <source>
        <dbReference type="EMBL" id="CAI4047346.1"/>
    </source>
</evidence>
<accession>A0AA35J3D0</accession>
<keyword evidence="9" id="KW-0507">mRNA processing</keyword>
<evidence type="ECO:0000256" key="23">
    <source>
        <dbReference type="ARBA" id="ARBA00049513"/>
    </source>
</evidence>
<proteinExistence type="inferred from homology"/>
<dbReference type="GO" id="GO:0102265">
    <property type="term" value="F:tRNA-dihydrouridine47 synthase activity"/>
    <property type="evidence" value="ECO:0007669"/>
    <property type="project" value="UniProtKB-EC"/>
</dbReference>
<evidence type="ECO:0000256" key="7">
    <source>
        <dbReference type="ARBA" id="ARBA00022630"/>
    </source>
</evidence>
<keyword evidence="14 24" id="KW-0862">Zinc</keyword>
<dbReference type="PROSITE" id="PS01136">
    <property type="entry name" value="UPF0034"/>
    <property type="match status" value="1"/>
</dbReference>
<dbReference type="PROSITE" id="PS50103">
    <property type="entry name" value="ZF_C3H1"/>
    <property type="match status" value="2"/>
</dbReference>
<evidence type="ECO:0000256" key="20">
    <source>
        <dbReference type="ARBA" id="ARBA00048266"/>
    </source>
</evidence>
<evidence type="ECO:0000256" key="16">
    <source>
        <dbReference type="ARBA" id="ARBA00023002"/>
    </source>
</evidence>
<comment type="catalytic activity">
    <reaction evidence="20">
        <text>5,6-dihydrouridine(47) in tRNA + NAD(+) = uridine(47) in tRNA + NADH + H(+)</text>
        <dbReference type="Rhea" id="RHEA:53364"/>
        <dbReference type="Rhea" id="RHEA-COMP:13539"/>
        <dbReference type="Rhea" id="RHEA-COMP:13540"/>
        <dbReference type="ChEBI" id="CHEBI:15378"/>
        <dbReference type="ChEBI" id="CHEBI:57540"/>
        <dbReference type="ChEBI" id="CHEBI:57945"/>
        <dbReference type="ChEBI" id="CHEBI:65315"/>
        <dbReference type="ChEBI" id="CHEBI:74443"/>
        <dbReference type="EC" id="1.3.1.89"/>
    </reaction>
    <physiologicalReaction direction="right-to-left" evidence="20">
        <dbReference type="Rhea" id="RHEA:53366"/>
    </physiologicalReaction>
</comment>
<keyword evidence="10 25" id="KW-0819">tRNA processing</keyword>
<dbReference type="GO" id="GO:0005634">
    <property type="term" value="C:nucleus"/>
    <property type="evidence" value="ECO:0007669"/>
    <property type="project" value="UniProtKB-SubCell"/>
</dbReference>
<evidence type="ECO:0000256" key="21">
    <source>
        <dbReference type="ARBA" id="ARBA00048342"/>
    </source>
</evidence>
<dbReference type="GO" id="GO:0005737">
    <property type="term" value="C:cytoplasm"/>
    <property type="evidence" value="ECO:0007669"/>
    <property type="project" value="UniProtKB-SubCell"/>
</dbReference>
<feature type="region of interest" description="Disordered" evidence="26">
    <location>
        <begin position="1"/>
        <end position="93"/>
    </location>
</feature>
<dbReference type="CDD" id="cd02801">
    <property type="entry name" value="DUS_like_FMN"/>
    <property type="match status" value="1"/>
</dbReference>
<evidence type="ECO:0000256" key="6">
    <source>
        <dbReference type="ARBA" id="ARBA00022490"/>
    </source>
</evidence>
<evidence type="ECO:0000256" key="4">
    <source>
        <dbReference type="ARBA" id="ARBA00012376"/>
    </source>
</evidence>
<keyword evidence="17 25" id="KW-0520">NAD</keyword>
<dbReference type="FunFam" id="3.20.20.70:FF:000145">
    <property type="entry name" value="tRNA-dihydrouridine(47) synthase [NAD(P)(+)]"/>
    <property type="match status" value="1"/>
</dbReference>
<evidence type="ECO:0000256" key="5">
    <source>
        <dbReference type="ARBA" id="ARBA00022143"/>
    </source>
</evidence>
<keyword evidence="18" id="KW-0539">Nucleus</keyword>
<comment type="catalytic activity">
    <reaction evidence="21">
        <text>a 5,6-dihydrouridine in mRNA + NAD(+) = a uridine in mRNA + NADH + H(+)</text>
        <dbReference type="Rhea" id="RHEA:69851"/>
        <dbReference type="Rhea" id="RHEA-COMP:14658"/>
        <dbReference type="Rhea" id="RHEA-COMP:17789"/>
        <dbReference type="ChEBI" id="CHEBI:15378"/>
        <dbReference type="ChEBI" id="CHEBI:57540"/>
        <dbReference type="ChEBI" id="CHEBI:57945"/>
        <dbReference type="ChEBI" id="CHEBI:65315"/>
        <dbReference type="ChEBI" id="CHEBI:74443"/>
    </reaction>
    <physiologicalReaction direction="right-to-left" evidence="21">
        <dbReference type="Rhea" id="RHEA:69853"/>
    </physiologicalReaction>
</comment>
<keyword evidence="8 25" id="KW-0288">FMN</keyword>
<feature type="domain" description="C3H1-type" evidence="27">
    <location>
        <begin position="94"/>
        <end position="124"/>
    </location>
</feature>
<evidence type="ECO:0000259" key="27">
    <source>
        <dbReference type="PROSITE" id="PS50103"/>
    </source>
</evidence>
<evidence type="ECO:0000256" key="14">
    <source>
        <dbReference type="ARBA" id="ARBA00022833"/>
    </source>
</evidence>
<evidence type="ECO:0000256" key="11">
    <source>
        <dbReference type="ARBA" id="ARBA00022723"/>
    </source>
</evidence>
<dbReference type="InterPro" id="IPR013785">
    <property type="entry name" value="Aldolase_TIM"/>
</dbReference>
<dbReference type="EMBL" id="OX365923">
    <property type="protein sequence ID" value="CAI4047346.1"/>
    <property type="molecule type" value="Genomic_DNA"/>
</dbReference>
<dbReference type="SUPFAM" id="SSF51395">
    <property type="entry name" value="FMN-linked oxidoreductases"/>
    <property type="match status" value="1"/>
</dbReference>
<name>A0AA35J3D0_SACUV</name>
<comment type="cofactor">
    <cofactor evidence="1 25">
        <name>FMN</name>
        <dbReference type="ChEBI" id="CHEBI:58210"/>
    </cofactor>
</comment>
<evidence type="ECO:0000256" key="13">
    <source>
        <dbReference type="ARBA" id="ARBA00022771"/>
    </source>
</evidence>
<keyword evidence="6" id="KW-0963">Cytoplasm</keyword>
<keyword evidence="16 25" id="KW-0560">Oxidoreductase</keyword>
<keyword evidence="7 25" id="KW-0285">Flavoprotein</keyword>
<comment type="subcellular location">
    <subcellularLocation>
        <location evidence="3">Cytoplasm</location>
    </subcellularLocation>
    <subcellularLocation>
        <location evidence="2">Nucleus</location>
    </subcellularLocation>
</comment>
<dbReference type="AlphaFoldDB" id="A0AA35J3D0"/>
<evidence type="ECO:0000256" key="25">
    <source>
        <dbReference type="RuleBase" id="RU291113"/>
    </source>
</evidence>
<dbReference type="Gene3D" id="4.10.1000.10">
    <property type="entry name" value="Zinc finger, CCCH-type"/>
    <property type="match status" value="1"/>
</dbReference>
<comment type="catalytic activity">
    <reaction evidence="23">
        <text>5,6-dihydrouridine(47) in tRNA + NADP(+) = uridine(47) in tRNA + NADPH + H(+)</text>
        <dbReference type="Rhea" id="RHEA:53360"/>
        <dbReference type="Rhea" id="RHEA-COMP:13539"/>
        <dbReference type="Rhea" id="RHEA-COMP:13540"/>
        <dbReference type="ChEBI" id="CHEBI:15378"/>
        <dbReference type="ChEBI" id="CHEBI:57783"/>
        <dbReference type="ChEBI" id="CHEBI:58349"/>
        <dbReference type="ChEBI" id="CHEBI:65315"/>
        <dbReference type="ChEBI" id="CHEBI:74443"/>
        <dbReference type="EC" id="1.3.1.89"/>
    </reaction>
    <physiologicalReaction direction="right-to-left" evidence="23">
        <dbReference type="Rhea" id="RHEA:53362"/>
    </physiologicalReaction>
</comment>
<keyword evidence="12" id="KW-0677">Repeat</keyword>
<feature type="zinc finger region" description="C3H1-type" evidence="24">
    <location>
        <begin position="94"/>
        <end position="124"/>
    </location>
</feature>
<evidence type="ECO:0000256" key="24">
    <source>
        <dbReference type="PROSITE-ProRule" id="PRU00723"/>
    </source>
</evidence>
<evidence type="ECO:0000313" key="29">
    <source>
        <dbReference type="Proteomes" id="UP001162090"/>
    </source>
</evidence>
<keyword evidence="13 24" id="KW-0863">Zinc-finger</keyword>
<feature type="zinc finger region" description="C3H1-type" evidence="24">
    <location>
        <begin position="136"/>
        <end position="166"/>
    </location>
</feature>
<dbReference type="Proteomes" id="UP001162090">
    <property type="component" value="Chromosome 12"/>
</dbReference>
<dbReference type="GO" id="GO:0006397">
    <property type="term" value="P:mRNA processing"/>
    <property type="evidence" value="ECO:0007669"/>
    <property type="project" value="UniProtKB-KW"/>
</dbReference>
<comment type="function">
    <text evidence="19">Catalyzes the synthesis of dihydrouridine, a modified base found in the D-loop of most tRNAs. Specifically modifies U47 in cytoplasmic tRNAs. Catalyzes the synthesis of dihydrouridine in some mRNAs, thereby affecting their translation.</text>
</comment>
<evidence type="ECO:0000256" key="18">
    <source>
        <dbReference type="ARBA" id="ARBA00023242"/>
    </source>
</evidence>
<dbReference type="GO" id="GO:0008270">
    <property type="term" value="F:zinc ion binding"/>
    <property type="evidence" value="ECO:0007669"/>
    <property type="project" value="UniProtKB-KW"/>
</dbReference>
<dbReference type="InterPro" id="IPR000571">
    <property type="entry name" value="Znf_CCCH"/>
</dbReference>
<dbReference type="EC" id="1.3.1.89" evidence="4 25"/>
<evidence type="ECO:0000256" key="26">
    <source>
        <dbReference type="SAM" id="MobiDB-lite"/>
    </source>
</evidence>
<evidence type="ECO:0000256" key="22">
    <source>
        <dbReference type="ARBA" id="ARBA00049447"/>
    </source>
</evidence>
<feature type="compositionally biased region" description="Basic residues" evidence="26">
    <location>
        <begin position="72"/>
        <end position="85"/>
    </location>
</feature>
<dbReference type="InterPro" id="IPR018517">
    <property type="entry name" value="tRNA_hU_synthase_CS"/>
</dbReference>
<protein>
    <recommendedName>
        <fullName evidence="5 25">tRNA-dihydrouridine(47) synthase [NAD(P)(+)]</fullName>
        <ecNumber evidence="4 25">1.3.1.89</ecNumber>
    </recommendedName>
    <alternativeName>
        <fullName evidence="25">tRNA-dihydrouridine synthase 3</fullName>
    </alternativeName>
</protein>
<feature type="compositionally biased region" description="Basic and acidic residues" evidence="26">
    <location>
        <begin position="1"/>
        <end position="22"/>
    </location>
</feature>
<evidence type="ECO:0000256" key="10">
    <source>
        <dbReference type="ARBA" id="ARBA00022694"/>
    </source>
</evidence>
<evidence type="ECO:0000256" key="2">
    <source>
        <dbReference type="ARBA" id="ARBA00004123"/>
    </source>
</evidence>
<dbReference type="Pfam" id="PF01207">
    <property type="entry name" value="Dus"/>
    <property type="match status" value="2"/>
</dbReference>
<evidence type="ECO:0000256" key="17">
    <source>
        <dbReference type="ARBA" id="ARBA00023027"/>
    </source>
</evidence>
<dbReference type="GO" id="GO:0050660">
    <property type="term" value="F:flavin adenine dinucleotide binding"/>
    <property type="evidence" value="ECO:0007669"/>
    <property type="project" value="UniProtKB-UniRule"/>
</dbReference>
<dbReference type="PANTHER" id="PTHR45846:SF1">
    <property type="entry name" value="TRNA-DIHYDROURIDINE(47) SYNTHASE [NAD(P)(+)]-LIKE"/>
    <property type="match status" value="1"/>
</dbReference>
<evidence type="ECO:0000256" key="15">
    <source>
        <dbReference type="ARBA" id="ARBA00022857"/>
    </source>
</evidence>
<dbReference type="FunFam" id="4.10.1000.10:FF:000029">
    <property type="entry name" value="tRNA-dihydrouridine(47) synthase [NAD(P)(+)]"/>
    <property type="match status" value="1"/>
</dbReference>
<gene>
    <name evidence="28" type="primary">SUVC12G4320</name>
    <name evidence="28" type="ORF">SUVC_12G4320</name>
</gene>
<dbReference type="Gene3D" id="3.20.20.70">
    <property type="entry name" value="Aldolase class I"/>
    <property type="match status" value="1"/>
</dbReference>
<evidence type="ECO:0000256" key="12">
    <source>
        <dbReference type="ARBA" id="ARBA00022737"/>
    </source>
</evidence>